<sequence>MAKRHYFQFSSSLNRLRRSYNLILPSNHTYSLAETGPMAARDNFSSKTIRTMAARVGHHCSNPRCIRPTSGPAVEDERTINIGVAAHICAAAPGGMRYDPDMSPQARSSEANGIWMCQTCSKLIDSDSARYTVELLRQWKTSALDRALDGIAGGEPTGMFRPDDTPDEADRFFLEGLGLPAEDAVEAVQDRLRQCAAQDIAAFRASRRLPPHTVELRLLLAESRNHRPMSLESLGSLAAVSGVVSLVSSGGTGKSTTLIQLAESMCAAGGPVPVYVPLGEWSGQSPLFDFVTERNAFCMFRRQHFMQLAYWGKLALLLDGWNELPPGSRLHAINSLEALRRDYPQLGIVISSRRKESVMSGPVVNVMPLTTAQQAVIATAALGDNGLELLVRASHARAVRDLTGIPLYLNALLSMETGSAFPATKEALLNVLVQQHTSSPAQIERVQAATHGFEIEILRGLAIHATQSGLIAIPPREANAVVSSVSRSLSEAGQLAAGLPPIPVIEALVAVHLLIRSSGDQAPISFQHQLFQEWFASTQVESLMKESATGSDQSRREMREKVLDNPMWEESILFACERVSREDSDGARAVARVVVETLGIDPILAAVMINRSSLQVWEQVKHTTLEFIDAWHLPGNFDRAARFMVVSGRPEFADEVWAIICSDDLHHTDIFDAGNLVNLNVLGPDREARIMALPVPQRTVLLTSIIQYGSYEDLELATTVAMNEPDPSLVMDVLAILDFREGDGQIKRIMTAAADHIWSTLAERDPQFQFVDAALDQRFEQERSKVWHTNPSWLQLQACRDSITEEEVGSRIAQVFELPEQASERSEDAVADLYKRFPRAVSDALLTRIAEGGWIGFDVRRYVVADAYLDSEAIVEAALDPATPPKRLVNIAATMGSRAIRTLLEQAFEIEAQLKALEQPNAELQRRRQQLELVLEHTRPEMTLPALVEASGIVNPGRIKVLAHLMTKLKPVMEGDDFPPGHADALLRVMTEWIDALLGSGEFDRALASLIPQAAIRLKDPSLAKPLMRLFERDLEEHASILEIRQTGRRVPPGKSNVVFNRIYAKAFSAMAGESAFYFLQTALGDLRWGRDAAIGLAEIWSAQYDPQPQRVLPIGREGFSDYLLKRSGRAAGAMPTTAFAEAIFAAAREMATGERSAEDLHHALGIAATALRMPHGDKREDVNRLLALPVPMLSKHRLLAMWARTGENVPAEVIASGAFELLERAKSETWRLDHGGSELVDWLELFPFSDSPSLVHEVIEAIPERIRTPHNMMRLLQAAHYGPPETGLQLLEQLAASDHAYFRERGWVDAVLKIGTEEATHAVLDHIYTERLPLNNPYIVSRWLSDLVQKYPSVRVSLLTRYKQDNSLRLQRLLGQILCEVSDQEIFWAAFEQAIETNGEGQYGLEQILHGLTMGNRPSAQIEGAFEVFGTSAADLRKALFEKLAMDGKQAVVASKCLSWIDDIRDQYGNVVDEPRHPDIKSGRPWPMQAPTSPAI</sequence>
<evidence type="ECO:0000259" key="2">
    <source>
        <dbReference type="Pfam" id="PF22726"/>
    </source>
</evidence>
<dbReference type="InterPro" id="IPR054732">
    <property type="entry name" value="NCAB2"/>
</dbReference>
<name>A0A3M5H7R0_PSESS</name>
<accession>A0A3M5H7R0</accession>
<dbReference type="Proteomes" id="UP000270430">
    <property type="component" value="Unassembled WGS sequence"/>
</dbReference>
<proteinExistence type="predicted"/>
<evidence type="ECO:0000313" key="4">
    <source>
        <dbReference type="Proteomes" id="UP000270430"/>
    </source>
</evidence>
<comment type="caution">
    <text evidence="3">The sequence shown here is derived from an EMBL/GenBank/DDBJ whole genome shotgun (WGS) entry which is preliminary data.</text>
</comment>
<dbReference type="InterPro" id="IPR027417">
    <property type="entry name" value="P-loop_NTPase"/>
</dbReference>
<feature type="region of interest" description="Disordered" evidence="1">
    <location>
        <begin position="1474"/>
        <end position="1497"/>
    </location>
</feature>
<protein>
    <recommendedName>
        <fullName evidence="2">NACHT C-terminal Alpha/Beta 2 domain-containing protein</fullName>
    </recommendedName>
</protein>
<feature type="domain" description="NACHT C-terminal Alpha/Beta 2" evidence="2">
    <location>
        <begin position="1413"/>
        <end position="1488"/>
    </location>
</feature>
<reference evidence="3 4" key="1">
    <citation type="submission" date="2018-08" db="EMBL/GenBank/DDBJ databases">
        <title>Recombination of ecologically and evolutionarily significant loci maintains genetic cohesion in the Pseudomonas syringae species complex.</title>
        <authorList>
            <person name="Dillon M."/>
            <person name="Thakur S."/>
            <person name="Almeida R.N.D."/>
            <person name="Weir B.S."/>
            <person name="Guttman D.S."/>
        </authorList>
    </citation>
    <scope>NUCLEOTIDE SEQUENCE [LARGE SCALE GENOMIC DNA]</scope>
    <source>
        <strain evidence="3 4">ICMP 9420</strain>
    </source>
</reference>
<gene>
    <name evidence="3" type="ORF">ALP58_05650</name>
</gene>
<feature type="compositionally biased region" description="Basic and acidic residues" evidence="1">
    <location>
        <begin position="1474"/>
        <end position="1483"/>
    </location>
</feature>
<evidence type="ECO:0000256" key="1">
    <source>
        <dbReference type="SAM" id="MobiDB-lite"/>
    </source>
</evidence>
<evidence type="ECO:0000313" key="3">
    <source>
        <dbReference type="EMBL" id="RMS94892.1"/>
    </source>
</evidence>
<dbReference type="Gene3D" id="3.40.50.300">
    <property type="entry name" value="P-loop containing nucleotide triphosphate hydrolases"/>
    <property type="match status" value="1"/>
</dbReference>
<dbReference type="Pfam" id="PF22726">
    <property type="entry name" value="NCAB2"/>
    <property type="match status" value="1"/>
</dbReference>
<dbReference type="EMBL" id="RBSX01000058">
    <property type="protein sequence ID" value="RMS94892.1"/>
    <property type="molecule type" value="Genomic_DNA"/>
</dbReference>
<organism evidence="3 4">
    <name type="scientific">Pseudomonas savastanoi</name>
    <name type="common">Pseudomonas syringae pv. savastanoi</name>
    <dbReference type="NCBI Taxonomy" id="29438"/>
    <lineage>
        <taxon>Bacteria</taxon>
        <taxon>Pseudomonadati</taxon>
        <taxon>Pseudomonadota</taxon>
        <taxon>Gammaproteobacteria</taxon>
        <taxon>Pseudomonadales</taxon>
        <taxon>Pseudomonadaceae</taxon>
        <taxon>Pseudomonas</taxon>
    </lineage>
</organism>